<reference evidence="1 2" key="2">
    <citation type="submission" date="2018-11" db="EMBL/GenBank/DDBJ databases">
        <authorList>
            <consortium name="Pathogen Informatics"/>
        </authorList>
    </citation>
    <scope>NUCLEOTIDE SEQUENCE [LARGE SCALE GENOMIC DNA]</scope>
</reference>
<proteinExistence type="predicted"/>
<gene>
    <name evidence="1" type="ORF">HDID_LOCUS6905</name>
</gene>
<dbReference type="EMBL" id="UYSG01010887">
    <property type="protein sequence ID" value="VDL59223.1"/>
    <property type="molecule type" value="Genomic_DNA"/>
</dbReference>
<accession>A0A0R3SPK5</accession>
<organism evidence="3">
    <name type="scientific">Hymenolepis diminuta</name>
    <name type="common">Rat tapeworm</name>
    <dbReference type="NCBI Taxonomy" id="6216"/>
    <lineage>
        <taxon>Eukaryota</taxon>
        <taxon>Metazoa</taxon>
        <taxon>Spiralia</taxon>
        <taxon>Lophotrochozoa</taxon>
        <taxon>Platyhelminthes</taxon>
        <taxon>Cestoda</taxon>
        <taxon>Eucestoda</taxon>
        <taxon>Cyclophyllidea</taxon>
        <taxon>Hymenolepididae</taxon>
        <taxon>Hymenolepis</taxon>
    </lineage>
</organism>
<sequence>MEMDLKDEPFSSEYISILSLFLSKTIFIDRKGLRLVSLVQSVLRITTRPADNYASCSADFLARDTARCSLSYAALSFSLSLALSRCYALLFPRIHLWSTRP</sequence>
<reference evidence="3" key="1">
    <citation type="submission" date="2017-02" db="UniProtKB">
        <authorList>
            <consortium name="WormBaseParasite"/>
        </authorList>
    </citation>
    <scope>IDENTIFICATION</scope>
</reference>
<dbReference type="AlphaFoldDB" id="A0A0R3SPK5"/>
<evidence type="ECO:0000313" key="3">
    <source>
        <dbReference type="WBParaSite" id="HDID_0000690701-mRNA-1"/>
    </source>
</evidence>
<evidence type="ECO:0000313" key="2">
    <source>
        <dbReference type="Proteomes" id="UP000274504"/>
    </source>
</evidence>
<evidence type="ECO:0000313" key="1">
    <source>
        <dbReference type="EMBL" id="VDL59223.1"/>
    </source>
</evidence>
<dbReference type="WBParaSite" id="HDID_0000690701-mRNA-1">
    <property type="protein sequence ID" value="HDID_0000690701-mRNA-1"/>
    <property type="gene ID" value="HDID_0000690701"/>
</dbReference>
<dbReference type="Proteomes" id="UP000274504">
    <property type="component" value="Unassembled WGS sequence"/>
</dbReference>
<name>A0A0R3SPK5_HYMDI</name>
<protein>
    <submittedName>
        <fullName evidence="3">Ovule protein</fullName>
    </submittedName>
</protein>